<gene>
    <name evidence="2" type="ORF">Pta02_36450</name>
</gene>
<sequence length="160" mass="17022">MNDEPNLSAEEMIERLAPMLSPRQRLRGIVALVSGSAGTICLASLWVTEPTALPGHTRFAFAAFILLCLAWAGYGGWVVARQTPLFALDRVIAAWITLTASITTSAIIIAVAADRGSGLIPALPAGAVLIAASAALVLRAHIRRAMLLRRKRELTGRDTP</sequence>
<protein>
    <recommendedName>
        <fullName evidence="4">Transmembrane transport protein</fullName>
    </recommendedName>
</protein>
<name>A0A8J3SW74_9ACTN</name>
<feature type="transmembrane region" description="Helical" evidence="1">
    <location>
        <begin position="29"/>
        <end position="47"/>
    </location>
</feature>
<feature type="transmembrane region" description="Helical" evidence="1">
    <location>
        <begin position="119"/>
        <end position="142"/>
    </location>
</feature>
<accession>A0A8J3SW74</accession>
<keyword evidence="3" id="KW-1185">Reference proteome</keyword>
<dbReference type="Proteomes" id="UP000634476">
    <property type="component" value="Unassembled WGS sequence"/>
</dbReference>
<evidence type="ECO:0000256" key="1">
    <source>
        <dbReference type="SAM" id="Phobius"/>
    </source>
</evidence>
<feature type="transmembrane region" description="Helical" evidence="1">
    <location>
        <begin position="59"/>
        <end position="80"/>
    </location>
</feature>
<feature type="transmembrane region" description="Helical" evidence="1">
    <location>
        <begin position="92"/>
        <end position="113"/>
    </location>
</feature>
<comment type="caution">
    <text evidence="2">The sequence shown here is derived from an EMBL/GenBank/DDBJ whole genome shotgun (WGS) entry which is preliminary data.</text>
</comment>
<keyword evidence="1" id="KW-1133">Transmembrane helix</keyword>
<evidence type="ECO:0000313" key="3">
    <source>
        <dbReference type="Proteomes" id="UP000634476"/>
    </source>
</evidence>
<dbReference type="EMBL" id="BOOK01000027">
    <property type="protein sequence ID" value="GII01637.1"/>
    <property type="molecule type" value="Genomic_DNA"/>
</dbReference>
<organism evidence="2 3">
    <name type="scientific">Planobispora takensis</name>
    <dbReference type="NCBI Taxonomy" id="1367882"/>
    <lineage>
        <taxon>Bacteria</taxon>
        <taxon>Bacillati</taxon>
        <taxon>Actinomycetota</taxon>
        <taxon>Actinomycetes</taxon>
        <taxon>Streptosporangiales</taxon>
        <taxon>Streptosporangiaceae</taxon>
        <taxon>Planobispora</taxon>
    </lineage>
</organism>
<keyword evidence="1" id="KW-0472">Membrane</keyword>
<dbReference type="RefSeq" id="WP_203876015.1">
    <property type="nucleotide sequence ID" value="NZ_BOOK01000027.1"/>
</dbReference>
<keyword evidence="1" id="KW-0812">Transmembrane</keyword>
<dbReference type="AlphaFoldDB" id="A0A8J3SW74"/>
<evidence type="ECO:0000313" key="2">
    <source>
        <dbReference type="EMBL" id="GII01637.1"/>
    </source>
</evidence>
<proteinExistence type="predicted"/>
<evidence type="ECO:0008006" key="4">
    <source>
        <dbReference type="Google" id="ProtNLM"/>
    </source>
</evidence>
<reference evidence="2" key="1">
    <citation type="submission" date="2021-01" db="EMBL/GenBank/DDBJ databases">
        <title>Whole genome shotgun sequence of Planobispora takensis NBRC 109077.</title>
        <authorList>
            <person name="Komaki H."/>
            <person name="Tamura T."/>
        </authorList>
    </citation>
    <scope>NUCLEOTIDE SEQUENCE</scope>
    <source>
        <strain evidence="2">NBRC 109077</strain>
    </source>
</reference>